<organism evidence="6 7">
    <name type="scientific">Aureimonas endophytica</name>
    <dbReference type="NCBI Taxonomy" id="2027858"/>
    <lineage>
        <taxon>Bacteria</taxon>
        <taxon>Pseudomonadati</taxon>
        <taxon>Pseudomonadota</taxon>
        <taxon>Alphaproteobacteria</taxon>
        <taxon>Hyphomicrobiales</taxon>
        <taxon>Aurantimonadaceae</taxon>
        <taxon>Aureimonas</taxon>
    </lineage>
</organism>
<dbReference type="EMBL" id="BMIQ01000005">
    <property type="protein sequence ID" value="GGE11388.1"/>
    <property type="molecule type" value="Genomic_DNA"/>
</dbReference>
<keyword evidence="7" id="KW-1185">Reference proteome</keyword>
<dbReference type="InterPro" id="IPR050988">
    <property type="entry name" value="Mannitol_DH/Oxidoreductase"/>
</dbReference>
<dbReference type="InterPro" id="IPR013118">
    <property type="entry name" value="Mannitol_DH_C"/>
</dbReference>
<feature type="domain" description="Mannitol dehydrogenase N-terminal" evidence="4">
    <location>
        <begin position="41"/>
        <end position="286"/>
    </location>
</feature>
<dbReference type="PANTHER" id="PTHR43362">
    <property type="entry name" value="MANNITOL DEHYDROGENASE DSF1-RELATED"/>
    <property type="match status" value="1"/>
</dbReference>
<dbReference type="AlphaFoldDB" id="A0A917E749"/>
<evidence type="ECO:0000259" key="5">
    <source>
        <dbReference type="Pfam" id="PF08125"/>
    </source>
</evidence>
<dbReference type="PANTHER" id="PTHR43362:SF1">
    <property type="entry name" value="MANNITOL DEHYDROGENASE 2-RELATED"/>
    <property type="match status" value="1"/>
</dbReference>
<dbReference type="InterPro" id="IPR000669">
    <property type="entry name" value="Mannitol_DH"/>
</dbReference>
<dbReference type="InterPro" id="IPR023027">
    <property type="entry name" value="Mannitol_DH_CS"/>
</dbReference>
<dbReference type="PROSITE" id="PS00974">
    <property type="entry name" value="MANNITOL_DHGENASE"/>
    <property type="match status" value="1"/>
</dbReference>
<dbReference type="SUPFAM" id="SSF48179">
    <property type="entry name" value="6-phosphogluconate dehydrogenase C-terminal domain-like"/>
    <property type="match status" value="1"/>
</dbReference>
<dbReference type="Pfam" id="PF08125">
    <property type="entry name" value="Mannitol_dh_C"/>
    <property type="match status" value="1"/>
</dbReference>
<dbReference type="GO" id="GO:0019594">
    <property type="term" value="P:mannitol metabolic process"/>
    <property type="evidence" value="ECO:0007669"/>
    <property type="project" value="InterPro"/>
</dbReference>
<dbReference type="InterPro" id="IPR013131">
    <property type="entry name" value="Mannitol_DH_N"/>
</dbReference>
<comment type="caution">
    <text evidence="6">The sequence shown here is derived from an EMBL/GenBank/DDBJ whole genome shotgun (WGS) entry which is preliminary data.</text>
</comment>
<dbReference type="Proteomes" id="UP000644699">
    <property type="component" value="Unassembled WGS sequence"/>
</dbReference>
<protein>
    <submittedName>
        <fullName evidence="6">Mannitol dehydrogenase</fullName>
    </submittedName>
</protein>
<dbReference type="Pfam" id="PF01232">
    <property type="entry name" value="Mannitol_dh"/>
    <property type="match status" value="1"/>
</dbReference>
<evidence type="ECO:0000256" key="2">
    <source>
        <dbReference type="ARBA" id="ARBA00023027"/>
    </source>
</evidence>
<reference evidence="6" key="2">
    <citation type="submission" date="2020-09" db="EMBL/GenBank/DDBJ databases">
        <authorList>
            <person name="Sun Q."/>
            <person name="Zhou Y."/>
        </authorList>
    </citation>
    <scope>NUCLEOTIDE SEQUENCE</scope>
    <source>
        <strain evidence="6">CGMCC 1.15367</strain>
    </source>
</reference>
<sequence>MLSSPSEPAATERPRLSEGALDRLPPAIGRPRYDRAAARPGIVHLGLGAFHRGHQAVFADDALRRGDMGWGIVAASLRSPETRDALCPQDGLYTFALRDGASVSARVVGSLLRIIVAPEEPEALIAALADPAVKLVTLTITEKGYGIDRATGRLDRADPAVAADLAAFGPPVSALGFLAAGLDRRRQAGAPPLTIVSCDNLPKNGAMLRAVLTEFAAARDPALRSYIEETIAFPSAMVDRIVPATTEADRREVAALTGLFDAWPVLAEPAFDWIVEDRFAGERPPFEASGVRFVADVEPYEHMKLRLLNGAHTAIAAIGRLAGFETVPQAVAHPGVRRFLERYWAETEPTLAIDAATAAAYRAALLPRFANPALPHRTAQIATDASLKVPQRLVSPARERLARGEGIEALVFAVAAWIRSSSGENDAGQAFAVADPALLAWPGRPAPRLGPEAETEAFLRFEAVFGADLPKDPRFAVPLSRAVADIAAEGVLAAMAARFG</sequence>
<proteinExistence type="predicted"/>
<evidence type="ECO:0000313" key="6">
    <source>
        <dbReference type="EMBL" id="GGE11388.1"/>
    </source>
</evidence>
<name>A0A917E749_9HYPH</name>
<dbReference type="PRINTS" id="PR00084">
    <property type="entry name" value="MTLDHDRGNASE"/>
</dbReference>
<feature type="domain" description="Mannitol dehydrogenase C-terminal" evidence="5">
    <location>
        <begin position="296"/>
        <end position="483"/>
    </location>
</feature>
<keyword evidence="2" id="KW-0520">NAD</keyword>
<dbReference type="InterPro" id="IPR036291">
    <property type="entry name" value="NAD(P)-bd_dom_sf"/>
</dbReference>
<evidence type="ECO:0000256" key="3">
    <source>
        <dbReference type="SAM" id="MobiDB-lite"/>
    </source>
</evidence>
<dbReference type="RefSeq" id="WP_188910425.1">
    <property type="nucleotide sequence ID" value="NZ_BMIQ01000005.1"/>
</dbReference>
<evidence type="ECO:0000259" key="4">
    <source>
        <dbReference type="Pfam" id="PF01232"/>
    </source>
</evidence>
<dbReference type="SUPFAM" id="SSF51735">
    <property type="entry name" value="NAD(P)-binding Rossmann-fold domains"/>
    <property type="match status" value="1"/>
</dbReference>
<accession>A0A917E749</accession>
<keyword evidence="1" id="KW-0560">Oxidoreductase</keyword>
<dbReference type="GO" id="GO:0016616">
    <property type="term" value="F:oxidoreductase activity, acting on the CH-OH group of donors, NAD or NADP as acceptor"/>
    <property type="evidence" value="ECO:0007669"/>
    <property type="project" value="TreeGrafter"/>
</dbReference>
<evidence type="ECO:0000313" key="7">
    <source>
        <dbReference type="Proteomes" id="UP000644699"/>
    </source>
</evidence>
<dbReference type="Gene3D" id="3.40.50.720">
    <property type="entry name" value="NAD(P)-binding Rossmann-like Domain"/>
    <property type="match status" value="1"/>
</dbReference>
<evidence type="ECO:0000256" key="1">
    <source>
        <dbReference type="ARBA" id="ARBA00023002"/>
    </source>
</evidence>
<dbReference type="Gene3D" id="1.10.1040.10">
    <property type="entry name" value="N-(1-d-carboxylethyl)-l-norvaline Dehydrogenase, domain 2"/>
    <property type="match status" value="1"/>
</dbReference>
<reference evidence="6" key="1">
    <citation type="journal article" date="2014" name="Int. J. Syst. Evol. Microbiol.">
        <title>Complete genome sequence of Corynebacterium casei LMG S-19264T (=DSM 44701T), isolated from a smear-ripened cheese.</title>
        <authorList>
            <consortium name="US DOE Joint Genome Institute (JGI-PGF)"/>
            <person name="Walter F."/>
            <person name="Albersmeier A."/>
            <person name="Kalinowski J."/>
            <person name="Ruckert C."/>
        </authorList>
    </citation>
    <scope>NUCLEOTIDE SEQUENCE</scope>
    <source>
        <strain evidence="6">CGMCC 1.15367</strain>
    </source>
</reference>
<feature type="region of interest" description="Disordered" evidence="3">
    <location>
        <begin position="1"/>
        <end position="28"/>
    </location>
</feature>
<gene>
    <name evidence="6" type="primary">uxuB</name>
    <name evidence="6" type="ORF">GCM10011390_33080</name>
</gene>
<dbReference type="InterPro" id="IPR013328">
    <property type="entry name" value="6PGD_dom2"/>
</dbReference>
<dbReference type="InterPro" id="IPR008927">
    <property type="entry name" value="6-PGluconate_DH-like_C_sf"/>
</dbReference>